<dbReference type="GO" id="GO:0016616">
    <property type="term" value="F:oxidoreductase activity, acting on the CH-OH group of donors, NAD or NADP as acceptor"/>
    <property type="evidence" value="ECO:0007669"/>
    <property type="project" value="UniProtKB-ARBA"/>
</dbReference>
<reference evidence="4" key="1">
    <citation type="journal article" date="2023" name="G3 (Bethesda)">
        <title>Whole genome assemblies of Zophobas morio and Tenebrio molitor.</title>
        <authorList>
            <person name="Kaur S."/>
            <person name="Stinson S.A."/>
            <person name="diCenzo G.C."/>
        </authorList>
    </citation>
    <scope>NUCLEOTIDE SEQUENCE</scope>
    <source>
        <strain evidence="4">QUZm001</strain>
    </source>
</reference>
<dbReference type="FunFam" id="3.40.50.720:FF:000047">
    <property type="entry name" value="NADP-dependent L-serine/L-allo-threonine dehydrogenase"/>
    <property type="match status" value="1"/>
</dbReference>
<keyword evidence="5" id="KW-1185">Reference proteome</keyword>
<evidence type="ECO:0008006" key="6">
    <source>
        <dbReference type="Google" id="ProtNLM"/>
    </source>
</evidence>
<dbReference type="PRINTS" id="PR00080">
    <property type="entry name" value="SDRFAMILY"/>
</dbReference>
<comment type="caution">
    <text evidence="4">The sequence shown here is derived from an EMBL/GenBank/DDBJ whole genome shotgun (WGS) entry which is preliminary data.</text>
</comment>
<dbReference type="PANTHER" id="PTHR43115">
    <property type="entry name" value="DEHYDROGENASE/REDUCTASE SDR FAMILY MEMBER 11"/>
    <property type="match status" value="1"/>
</dbReference>
<evidence type="ECO:0000256" key="3">
    <source>
        <dbReference type="RuleBase" id="RU000363"/>
    </source>
</evidence>
<comment type="similarity">
    <text evidence="1 3">Belongs to the short-chain dehydrogenases/reductases (SDR) family.</text>
</comment>
<dbReference type="Gene3D" id="3.40.50.720">
    <property type="entry name" value="NAD(P)-binding Rossmann-like Domain"/>
    <property type="match status" value="1"/>
</dbReference>
<evidence type="ECO:0000313" key="5">
    <source>
        <dbReference type="Proteomes" id="UP001168821"/>
    </source>
</evidence>
<dbReference type="EMBL" id="JALNTZ010000005">
    <property type="protein sequence ID" value="KAJ3651666.1"/>
    <property type="molecule type" value="Genomic_DNA"/>
</dbReference>
<dbReference type="PRINTS" id="PR00081">
    <property type="entry name" value="GDHRDH"/>
</dbReference>
<organism evidence="4 5">
    <name type="scientific">Zophobas morio</name>
    <dbReference type="NCBI Taxonomy" id="2755281"/>
    <lineage>
        <taxon>Eukaryota</taxon>
        <taxon>Metazoa</taxon>
        <taxon>Ecdysozoa</taxon>
        <taxon>Arthropoda</taxon>
        <taxon>Hexapoda</taxon>
        <taxon>Insecta</taxon>
        <taxon>Pterygota</taxon>
        <taxon>Neoptera</taxon>
        <taxon>Endopterygota</taxon>
        <taxon>Coleoptera</taxon>
        <taxon>Polyphaga</taxon>
        <taxon>Cucujiformia</taxon>
        <taxon>Tenebrionidae</taxon>
        <taxon>Zophobas</taxon>
    </lineage>
</organism>
<dbReference type="InterPro" id="IPR036291">
    <property type="entry name" value="NAD(P)-bd_dom_sf"/>
</dbReference>
<name>A0AA38MD35_9CUCU</name>
<dbReference type="SUPFAM" id="SSF51735">
    <property type="entry name" value="NAD(P)-binding Rossmann-fold domains"/>
    <property type="match status" value="1"/>
</dbReference>
<accession>A0AA38MD35</accession>
<dbReference type="PANTHER" id="PTHR43115:SF4">
    <property type="entry name" value="DEHYDROGENASE_REDUCTASE SDR FAMILY MEMBER 11"/>
    <property type="match status" value="1"/>
</dbReference>
<dbReference type="Proteomes" id="UP001168821">
    <property type="component" value="Unassembled WGS sequence"/>
</dbReference>
<keyword evidence="2" id="KW-0560">Oxidoreductase</keyword>
<proteinExistence type="inferred from homology"/>
<dbReference type="Pfam" id="PF00106">
    <property type="entry name" value="adh_short"/>
    <property type="match status" value="1"/>
</dbReference>
<gene>
    <name evidence="4" type="ORF">Zmor_017691</name>
</gene>
<evidence type="ECO:0000256" key="2">
    <source>
        <dbReference type="ARBA" id="ARBA00023002"/>
    </source>
</evidence>
<sequence length="255" mass="27911">MVLSMQRWIGKIAIVTGASSGIGAAIADHLVEKGLIVVGLARRSERIEKRSKALDGKKGKLYAVRTDMSKEEEILRAFQWVESNLGHVHILINNAAVLKESYLHEGKTEDWRATLDVNVLGLCIATREAFKIMRANGISGHIININSLIGHKLANIPIFNVYSASKYAVGALSGILRQELDNLNSKIKVTSLSPGLVSTEMTDLNPENSAERIHLLNSLPMIKADDIADAVDYVLSTPENVQIQELIITPIGEKL</sequence>
<dbReference type="InterPro" id="IPR020904">
    <property type="entry name" value="Sc_DH/Rdtase_CS"/>
</dbReference>
<evidence type="ECO:0000256" key="1">
    <source>
        <dbReference type="ARBA" id="ARBA00006484"/>
    </source>
</evidence>
<dbReference type="AlphaFoldDB" id="A0AA38MD35"/>
<dbReference type="InterPro" id="IPR002347">
    <property type="entry name" value="SDR_fam"/>
</dbReference>
<dbReference type="PROSITE" id="PS00061">
    <property type="entry name" value="ADH_SHORT"/>
    <property type="match status" value="1"/>
</dbReference>
<protein>
    <recommendedName>
        <fullName evidence="6">Dehydrogenase/reductase SDR family member 11</fullName>
    </recommendedName>
</protein>
<evidence type="ECO:0000313" key="4">
    <source>
        <dbReference type="EMBL" id="KAJ3651666.1"/>
    </source>
</evidence>